<feature type="transmembrane region" description="Helical" evidence="1">
    <location>
        <begin position="48"/>
        <end position="67"/>
    </location>
</feature>
<dbReference type="AlphaFoldDB" id="A0A2K6URC2"/>
<dbReference type="OMA" id="ESYCFIH"/>
<organism evidence="2 3">
    <name type="scientific">Saimiri boliviensis boliviensis</name>
    <name type="common">Bolivian squirrel monkey</name>
    <dbReference type="NCBI Taxonomy" id="39432"/>
    <lineage>
        <taxon>Eukaryota</taxon>
        <taxon>Metazoa</taxon>
        <taxon>Chordata</taxon>
        <taxon>Craniata</taxon>
        <taxon>Vertebrata</taxon>
        <taxon>Euteleostomi</taxon>
        <taxon>Mammalia</taxon>
        <taxon>Eutheria</taxon>
        <taxon>Euarchontoglires</taxon>
        <taxon>Primates</taxon>
        <taxon>Haplorrhini</taxon>
        <taxon>Platyrrhini</taxon>
        <taxon>Cebidae</taxon>
        <taxon>Saimiriinae</taxon>
        <taxon>Saimiri</taxon>
    </lineage>
</organism>
<keyword evidence="1" id="KW-0812">Transmembrane</keyword>
<keyword evidence="1" id="KW-0472">Membrane</keyword>
<evidence type="ECO:0000313" key="2">
    <source>
        <dbReference type="Ensembl" id="ENSSBOP00000034470.1"/>
    </source>
</evidence>
<keyword evidence="3" id="KW-1185">Reference proteome</keyword>
<keyword evidence="1" id="KW-1133">Transmembrane helix</keyword>
<accession>A0A2K6URC2</accession>
<name>A0A2K6URC2_SAIBB</name>
<dbReference type="Proteomes" id="UP000233220">
    <property type="component" value="Unplaced"/>
</dbReference>
<evidence type="ECO:0000256" key="1">
    <source>
        <dbReference type="SAM" id="Phobius"/>
    </source>
</evidence>
<dbReference type="Ensembl" id="ENSSBOT00000051393.1">
    <property type="protein sequence ID" value="ENSSBOP00000034470.1"/>
    <property type="gene ID" value="ENSSBOG00000033413.1"/>
</dbReference>
<protein>
    <submittedName>
        <fullName evidence="2">Uncharacterized protein</fullName>
    </submittedName>
</protein>
<dbReference type="GeneTree" id="ENSGT00900000143434"/>
<proteinExistence type="predicted"/>
<sequence length="73" mass="8558">MKITKKSSCLDHKTLSDTKQQSFAESYCFIHCKVSKLKPNFLAMGTKLHFFFFFFFLFSLPVLTSAHNRFLNL</sequence>
<reference evidence="2" key="1">
    <citation type="submission" date="2025-08" db="UniProtKB">
        <authorList>
            <consortium name="Ensembl"/>
        </authorList>
    </citation>
    <scope>IDENTIFICATION</scope>
</reference>
<evidence type="ECO:0000313" key="3">
    <source>
        <dbReference type="Proteomes" id="UP000233220"/>
    </source>
</evidence>
<reference evidence="2" key="2">
    <citation type="submission" date="2025-09" db="UniProtKB">
        <authorList>
            <consortium name="Ensembl"/>
        </authorList>
    </citation>
    <scope>IDENTIFICATION</scope>
</reference>